<protein>
    <submittedName>
        <fullName evidence="1">Uncharacterized protein</fullName>
    </submittedName>
</protein>
<dbReference type="Proteomes" id="UP001345219">
    <property type="component" value="Chromosome 12"/>
</dbReference>
<keyword evidence="2" id="KW-1185">Reference proteome</keyword>
<proteinExistence type="predicted"/>
<reference evidence="1 2" key="1">
    <citation type="journal article" date="2023" name="Hortic Res">
        <title>Pangenome of water caltrop reveals structural variations and asymmetric subgenome divergence after allopolyploidization.</title>
        <authorList>
            <person name="Zhang X."/>
            <person name="Chen Y."/>
            <person name="Wang L."/>
            <person name="Yuan Y."/>
            <person name="Fang M."/>
            <person name="Shi L."/>
            <person name="Lu R."/>
            <person name="Comes H.P."/>
            <person name="Ma Y."/>
            <person name="Chen Y."/>
            <person name="Huang G."/>
            <person name="Zhou Y."/>
            <person name="Zheng Z."/>
            <person name="Qiu Y."/>
        </authorList>
    </citation>
    <scope>NUCLEOTIDE SEQUENCE [LARGE SCALE GENOMIC DNA]</scope>
    <source>
        <tissue evidence="1">Roots</tissue>
    </source>
</reference>
<evidence type="ECO:0000313" key="1">
    <source>
        <dbReference type="EMBL" id="KAK4748048.1"/>
    </source>
</evidence>
<dbReference type="EMBL" id="JAXIOK010000019">
    <property type="protein sequence ID" value="KAK4748048.1"/>
    <property type="molecule type" value="Genomic_DNA"/>
</dbReference>
<organism evidence="1 2">
    <name type="scientific">Trapa incisa</name>
    <dbReference type="NCBI Taxonomy" id="236973"/>
    <lineage>
        <taxon>Eukaryota</taxon>
        <taxon>Viridiplantae</taxon>
        <taxon>Streptophyta</taxon>
        <taxon>Embryophyta</taxon>
        <taxon>Tracheophyta</taxon>
        <taxon>Spermatophyta</taxon>
        <taxon>Magnoliopsida</taxon>
        <taxon>eudicotyledons</taxon>
        <taxon>Gunneridae</taxon>
        <taxon>Pentapetalae</taxon>
        <taxon>rosids</taxon>
        <taxon>malvids</taxon>
        <taxon>Myrtales</taxon>
        <taxon>Lythraceae</taxon>
        <taxon>Trapa</taxon>
    </lineage>
</organism>
<sequence>MRGKERLTAGSTKLSHCVNESFVEVSGPAKAGLGVSGENETRVSSRSSEAVIHDLHVLILPDKPLVGLNQPRKHHFSSTSTQTQTHRHTFLLFFTTVHCAAQDSEKQQPNGRQ</sequence>
<name>A0AAN7GNK9_9MYRT</name>
<gene>
    <name evidence="1" type="ORF">SAY87_014634</name>
</gene>
<comment type="caution">
    <text evidence="1">The sequence shown here is derived from an EMBL/GenBank/DDBJ whole genome shotgun (WGS) entry which is preliminary data.</text>
</comment>
<evidence type="ECO:0000313" key="2">
    <source>
        <dbReference type="Proteomes" id="UP001345219"/>
    </source>
</evidence>
<accession>A0AAN7GNK9</accession>
<dbReference type="AlphaFoldDB" id="A0AAN7GNK9"/>